<dbReference type="GO" id="GO:0043165">
    <property type="term" value="P:Gram-negative-bacterium-type cell outer membrane assembly"/>
    <property type="evidence" value="ECO:0007669"/>
    <property type="project" value="InterPro"/>
</dbReference>
<evidence type="ECO:0000313" key="1">
    <source>
        <dbReference type="EMBL" id="HIZ85016.1"/>
    </source>
</evidence>
<reference evidence="1" key="1">
    <citation type="journal article" date="2021" name="PeerJ">
        <title>Extensive microbial diversity within the chicken gut microbiome revealed by metagenomics and culture.</title>
        <authorList>
            <person name="Gilroy R."/>
            <person name="Ravi A."/>
            <person name="Getino M."/>
            <person name="Pursley I."/>
            <person name="Horton D.L."/>
            <person name="Alikhan N.F."/>
            <person name="Baker D."/>
            <person name="Gharbi K."/>
            <person name="Hall N."/>
            <person name="Watson M."/>
            <person name="Adriaenssens E.M."/>
            <person name="Foster-Nyarko E."/>
            <person name="Jarju S."/>
            <person name="Secka A."/>
            <person name="Antonio M."/>
            <person name="Oren A."/>
            <person name="Chaudhuri R.R."/>
            <person name="La Ragione R."/>
            <person name="Hildebrand F."/>
            <person name="Pallen M.J."/>
        </authorList>
    </citation>
    <scope>NUCLEOTIDE SEQUENCE</scope>
    <source>
        <strain evidence="1">Gambia16-554</strain>
    </source>
</reference>
<reference evidence="1" key="2">
    <citation type="submission" date="2021-04" db="EMBL/GenBank/DDBJ databases">
        <authorList>
            <person name="Gilroy R."/>
        </authorList>
    </citation>
    <scope>NUCLEOTIDE SEQUENCE</scope>
    <source>
        <strain evidence="1">Gambia16-554</strain>
    </source>
</reference>
<name>A0A9D2GN16_9BACT</name>
<dbReference type="Pfam" id="PF04390">
    <property type="entry name" value="LptE"/>
    <property type="match status" value="1"/>
</dbReference>
<dbReference type="Proteomes" id="UP000824115">
    <property type="component" value="Unassembled WGS sequence"/>
</dbReference>
<sequence length="174" mass="19363">MINSNTMRKFGTILFSLLACMTVSGCGIYSFSGTSIQPDVKTIAVEYFQNNALKVNPTLASNLTDALIDQYRRLTSLDILTENGDLNVSGEITSYDTRPMAVSADEVATQNRLTVNVKIYFTNRLHPEEDFEKSFSAYADYDSNQLLDAVESSLCDEIIDILVEDIFNATVANW</sequence>
<gene>
    <name evidence="1" type="ORF">IAC04_00800</name>
</gene>
<comment type="caution">
    <text evidence="1">The sequence shown here is derived from an EMBL/GenBank/DDBJ whole genome shotgun (WGS) entry which is preliminary data.</text>
</comment>
<accession>A0A9D2GN16</accession>
<evidence type="ECO:0000313" key="2">
    <source>
        <dbReference type="Proteomes" id="UP000824115"/>
    </source>
</evidence>
<dbReference type="GO" id="GO:0019867">
    <property type="term" value="C:outer membrane"/>
    <property type="evidence" value="ECO:0007669"/>
    <property type="project" value="InterPro"/>
</dbReference>
<proteinExistence type="predicted"/>
<dbReference type="InterPro" id="IPR007485">
    <property type="entry name" value="LPS_assembly_LptE"/>
</dbReference>
<organism evidence="1 2">
    <name type="scientific">Candidatus Coprenecus stercoravium</name>
    <dbReference type="NCBI Taxonomy" id="2840735"/>
    <lineage>
        <taxon>Bacteria</taxon>
        <taxon>Pseudomonadati</taxon>
        <taxon>Bacteroidota</taxon>
        <taxon>Bacteroidia</taxon>
        <taxon>Bacteroidales</taxon>
        <taxon>Rikenellaceae</taxon>
        <taxon>Rikenellaceae incertae sedis</taxon>
        <taxon>Candidatus Coprenecus</taxon>
    </lineage>
</organism>
<evidence type="ECO:0008006" key="3">
    <source>
        <dbReference type="Google" id="ProtNLM"/>
    </source>
</evidence>
<dbReference type="EMBL" id="DXAW01000023">
    <property type="protein sequence ID" value="HIZ85016.1"/>
    <property type="molecule type" value="Genomic_DNA"/>
</dbReference>
<dbReference type="AlphaFoldDB" id="A0A9D2GN16"/>
<protein>
    <recommendedName>
        <fullName evidence="3">Lipopolysaccharide-assembly</fullName>
    </recommendedName>
</protein>